<keyword evidence="7" id="KW-1185">Reference proteome</keyword>
<dbReference type="OrthoDB" id="66881at2759"/>
<feature type="transmembrane region" description="Helical" evidence="5">
    <location>
        <begin position="439"/>
        <end position="462"/>
    </location>
</feature>
<dbReference type="PANTHER" id="PTHR23023">
    <property type="entry name" value="DIMETHYLANILINE MONOOXYGENASE"/>
    <property type="match status" value="1"/>
</dbReference>
<evidence type="ECO:0000313" key="6">
    <source>
        <dbReference type="EMBL" id="ORY58230.1"/>
    </source>
</evidence>
<evidence type="ECO:0000256" key="5">
    <source>
        <dbReference type="SAM" id="Phobius"/>
    </source>
</evidence>
<dbReference type="InterPro" id="IPR036188">
    <property type="entry name" value="FAD/NAD-bd_sf"/>
</dbReference>
<dbReference type="InParanoid" id="A0A1Y2DG24"/>
<accession>A0A1Y2DG24</accession>
<sequence>MGSESKVENPFIHPFLFTFQLVQWLTGKILAPNPPDPSTVLGRPRIAVVGAGITGVTSAAHCIGHGFDVVIFEAGDKDSLGGIWSKVNNTSSLQIHSLMYRFHPSVQWERGYPDRQQIISQVKQLWERYGLDTRTKFNTKIEKMYQDEKGRWVLNNPSNGTFEGVIAAVGTCGDPKMPSLDGIRKFKGPVYHSSQLTGKKAAGKKMLIIGGGASAVEALEFASEEGAEKTYIIARSDKWIIPRNPIVNLLLSLNIFGYETIFSWIPETLLKKFFYRDLQDLAPDDKGIFMDTPMVNSDVMDKLRSGTAEWVRCDIEGFTDKGIIVNRRDKGVPPGGPGRTTVIEGDMVIMATGFKRPSLNFLPEDSFEEPYGAPNWYLQTFPPKHPSISAINCTYLSAIGTVGNWHIGIYTRILLMFITDPLTRPSTFWMERWIDMTKFLKMTSPTGAFDFFTYLELLWWFFFCVAFNPFRWKWAIFVFFGIGIGLPKRIIEAERHVRNGMGLRHEEGRDVGRSI</sequence>
<dbReference type="GO" id="GO:0050660">
    <property type="term" value="F:flavin adenine dinucleotide binding"/>
    <property type="evidence" value="ECO:0007669"/>
    <property type="project" value="InterPro"/>
</dbReference>
<dbReference type="PRINTS" id="PR00469">
    <property type="entry name" value="PNDRDTASEII"/>
</dbReference>
<gene>
    <name evidence="6" type="ORF">BCR38DRAFT_353407</name>
</gene>
<reference evidence="6 7" key="1">
    <citation type="submission" date="2016-07" db="EMBL/GenBank/DDBJ databases">
        <title>Pervasive Adenine N6-methylation of Active Genes in Fungi.</title>
        <authorList>
            <consortium name="DOE Joint Genome Institute"/>
            <person name="Mondo S.J."/>
            <person name="Dannebaum R.O."/>
            <person name="Kuo R.C."/>
            <person name="Labutti K."/>
            <person name="Haridas S."/>
            <person name="Kuo A."/>
            <person name="Salamov A."/>
            <person name="Ahrendt S.R."/>
            <person name="Lipzen A."/>
            <person name="Sullivan W."/>
            <person name="Andreopoulos W.B."/>
            <person name="Clum A."/>
            <person name="Lindquist E."/>
            <person name="Daum C."/>
            <person name="Ramamoorthy G.K."/>
            <person name="Gryganskyi A."/>
            <person name="Culley D."/>
            <person name="Magnuson J.K."/>
            <person name="James T.Y."/>
            <person name="O'Malley M.A."/>
            <person name="Stajich J.E."/>
            <person name="Spatafora J.W."/>
            <person name="Visel A."/>
            <person name="Grigoriev I.V."/>
        </authorList>
    </citation>
    <scope>NUCLEOTIDE SEQUENCE [LARGE SCALE GENOMIC DNA]</scope>
    <source>
        <strain evidence="6 7">CBS 129021</strain>
    </source>
</reference>
<keyword evidence="5" id="KW-1133">Transmembrane helix</keyword>
<evidence type="ECO:0000256" key="4">
    <source>
        <dbReference type="ARBA" id="ARBA00023002"/>
    </source>
</evidence>
<comment type="similarity">
    <text evidence="1">Belongs to the FMO family.</text>
</comment>
<dbReference type="AlphaFoldDB" id="A0A1Y2DG24"/>
<evidence type="ECO:0000256" key="1">
    <source>
        <dbReference type="ARBA" id="ARBA00009183"/>
    </source>
</evidence>
<evidence type="ECO:0000256" key="3">
    <source>
        <dbReference type="ARBA" id="ARBA00022827"/>
    </source>
</evidence>
<dbReference type="GeneID" id="63772993"/>
<keyword evidence="4" id="KW-0560">Oxidoreductase</keyword>
<dbReference type="Proteomes" id="UP000193689">
    <property type="component" value="Unassembled WGS sequence"/>
</dbReference>
<dbReference type="GO" id="GO:0050661">
    <property type="term" value="F:NADP binding"/>
    <property type="evidence" value="ECO:0007669"/>
    <property type="project" value="InterPro"/>
</dbReference>
<dbReference type="InterPro" id="IPR050346">
    <property type="entry name" value="FMO-like"/>
</dbReference>
<organism evidence="6 7">
    <name type="scientific">Pseudomassariella vexata</name>
    <dbReference type="NCBI Taxonomy" id="1141098"/>
    <lineage>
        <taxon>Eukaryota</taxon>
        <taxon>Fungi</taxon>
        <taxon>Dikarya</taxon>
        <taxon>Ascomycota</taxon>
        <taxon>Pezizomycotina</taxon>
        <taxon>Sordariomycetes</taxon>
        <taxon>Xylariomycetidae</taxon>
        <taxon>Amphisphaeriales</taxon>
        <taxon>Pseudomassariaceae</taxon>
        <taxon>Pseudomassariella</taxon>
    </lineage>
</organism>
<evidence type="ECO:0000313" key="7">
    <source>
        <dbReference type="Proteomes" id="UP000193689"/>
    </source>
</evidence>
<dbReference type="SUPFAM" id="SSF51905">
    <property type="entry name" value="FAD/NAD(P)-binding domain"/>
    <property type="match status" value="1"/>
</dbReference>
<evidence type="ECO:0000256" key="2">
    <source>
        <dbReference type="ARBA" id="ARBA00022630"/>
    </source>
</evidence>
<comment type="caution">
    <text evidence="6">The sequence shown here is derived from an EMBL/GenBank/DDBJ whole genome shotgun (WGS) entry which is preliminary data.</text>
</comment>
<keyword evidence="6" id="KW-0503">Monooxygenase</keyword>
<dbReference type="Gene3D" id="3.50.50.60">
    <property type="entry name" value="FAD/NAD(P)-binding domain"/>
    <property type="match status" value="1"/>
</dbReference>
<dbReference type="InterPro" id="IPR036291">
    <property type="entry name" value="NAD(P)-bd_dom_sf"/>
</dbReference>
<dbReference type="InterPro" id="IPR020946">
    <property type="entry name" value="Flavin_mOase-like"/>
</dbReference>
<dbReference type="SUPFAM" id="SSF51735">
    <property type="entry name" value="NAD(P)-binding Rossmann-fold domains"/>
    <property type="match status" value="1"/>
</dbReference>
<dbReference type="EMBL" id="MCFJ01000017">
    <property type="protein sequence ID" value="ORY58230.1"/>
    <property type="molecule type" value="Genomic_DNA"/>
</dbReference>
<name>A0A1Y2DG24_9PEZI</name>
<keyword evidence="2" id="KW-0285">Flavoprotein</keyword>
<dbReference type="Pfam" id="PF00743">
    <property type="entry name" value="FMO-like"/>
    <property type="match status" value="1"/>
</dbReference>
<proteinExistence type="inferred from homology"/>
<keyword evidence="3" id="KW-0274">FAD</keyword>
<dbReference type="GO" id="GO:0004499">
    <property type="term" value="F:N,N-dimethylaniline monooxygenase activity"/>
    <property type="evidence" value="ECO:0007669"/>
    <property type="project" value="InterPro"/>
</dbReference>
<keyword evidence="5" id="KW-0472">Membrane</keyword>
<keyword evidence="5" id="KW-0812">Transmembrane</keyword>
<dbReference type="RefSeq" id="XP_040711265.1">
    <property type="nucleotide sequence ID" value="XM_040856781.1"/>
</dbReference>
<protein>
    <submittedName>
        <fullName evidence="6">Monooxygenase</fullName>
    </submittedName>
</protein>